<dbReference type="STRING" id="1073090.A0A1L9SSC1"/>
<dbReference type="EMBL" id="KV878337">
    <property type="protein sequence ID" value="OJJ49997.1"/>
    <property type="molecule type" value="Genomic_DNA"/>
</dbReference>
<dbReference type="Gene3D" id="3.40.50.1820">
    <property type="entry name" value="alpha/beta hydrolase"/>
    <property type="match status" value="1"/>
</dbReference>
<dbReference type="PANTHER" id="PTHR11559">
    <property type="entry name" value="CARBOXYLESTERASE"/>
    <property type="match status" value="1"/>
</dbReference>
<keyword evidence="2 3" id="KW-0378">Hydrolase</keyword>
<protein>
    <recommendedName>
        <fullName evidence="3">Carboxylic ester hydrolase</fullName>
        <ecNumber evidence="3">3.1.1.-</ecNumber>
    </recommendedName>
</protein>
<dbReference type="InterPro" id="IPR050309">
    <property type="entry name" value="Type-B_Carboxylest/Lipase"/>
</dbReference>
<dbReference type="GO" id="GO:0016787">
    <property type="term" value="F:hydrolase activity"/>
    <property type="evidence" value="ECO:0007669"/>
    <property type="project" value="UniProtKB-KW"/>
</dbReference>
<evidence type="ECO:0000256" key="2">
    <source>
        <dbReference type="ARBA" id="ARBA00022801"/>
    </source>
</evidence>
<proteinExistence type="inferred from homology"/>
<dbReference type="OrthoDB" id="6846267at2759"/>
<reference evidence="6" key="1">
    <citation type="journal article" date="2017" name="Genome Biol.">
        <title>Comparative genomics reveals high biological diversity and specific adaptations in the industrially and medically important fungal genus Aspergillus.</title>
        <authorList>
            <person name="de Vries R.P."/>
            <person name="Riley R."/>
            <person name="Wiebenga A."/>
            <person name="Aguilar-Osorio G."/>
            <person name="Amillis S."/>
            <person name="Uchima C.A."/>
            <person name="Anderluh G."/>
            <person name="Asadollahi M."/>
            <person name="Askin M."/>
            <person name="Barry K."/>
            <person name="Battaglia E."/>
            <person name="Bayram O."/>
            <person name="Benocci T."/>
            <person name="Braus-Stromeyer S.A."/>
            <person name="Caldana C."/>
            <person name="Canovas D."/>
            <person name="Cerqueira G.C."/>
            <person name="Chen F."/>
            <person name="Chen W."/>
            <person name="Choi C."/>
            <person name="Clum A."/>
            <person name="Dos Santos R.A."/>
            <person name="Damasio A.R."/>
            <person name="Diallinas G."/>
            <person name="Emri T."/>
            <person name="Fekete E."/>
            <person name="Flipphi M."/>
            <person name="Freyberg S."/>
            <person name="Gallo A."/>
            <person name="Gournas C."/>
            <person name="Habgood R."/>
            <person name="Hainaut M."/>
            <person name="Harispe M.L."/>
            <person name="Henrissat B."/>
            <person name="Hilden K.S."/>
            <person name="Hope R."/>
            <person name="Hossain A."/>
            <person name="Karabika E."/>
            <person name="Karaffa L."/>
            <person name="Karanyi Z."/>
            <person name="Krasevec N."/>
            <person name="Kuo A."/>
            <person name="Kusch H."/>
            <person name="LaButti K."/>
            <person name="Lagendijk E.L."/>
            <person name="Lapidus A."/>
            <person name="Levasseur A."/>
            <person name="Lindquist E."/>
            <person name="Lipzen A."/>
            <person name="Logrieco A.F."/>
            <person name="MacCabe A."/>
            <person name="Maekelae M.R."/>
            <person name="Malavazi I."/>
            <person name="Melin P."/>
            <person name="Meyer V."/>
            <person name="Mielnichuk N."/>
            <person name="Miskei M."/>
            <person name="Molnar A.P."/>
            <person name="Mule G."/>
            <person name="Ngan C.Y."/>
            <person name="Orejas M."/>
            <person name="Orosz E."/>
            <person name="Ouedraogo J.P."/>
            <person name="Overkamp K.M."/>
            <person name="Park H.-S."/>
            <person name="Perrone G."/>
            <person name="Piumi F."/>
            <person name="Punt P.J."/>
            <person name="Ram A.F."/>
            <person name="Ramon A."/>
            <person name="Rauscher S."/>
            <person name="Record E."/>
            <person name="Riano-Pachon D.M."/>
            <person name="Robert V."/>
            <person name="Roehrig J."/>
            <person name="Ruller R."/>
            <person name="Salamov A."/>
            <person name="Salih N.S."/>
            <person name="Samson R.A."/>
            <person name="Sandor E."/>
            <person name="Sanguinetti M."/>
            <person name="Schuetze T."/>
            <person name="Sepcic K."/>
            <person name="Shelest E."/>
            <person name="Sherlock G."/>
            <person name="Sophianopoulou V."/>
            <person name="Squina F.M."/>
            <person name="Sun H."/>
            <person name="Susca A."/>
            <person name="Todd R.B."/>
            <person name="Tsang A."/>
            <person name="Unkles S.E."/>
            <person name="van de Wiele N."/>
            <person name="van Rossen-Uffink D."/>
            <person name="Oliveira J.V."/>
            <person name="Vesth T.C."/>
            <person name="Visser J."/>
            <person name="Yu J.-H."/>
            <person name="Zhou M."/>
            <person name="Andersen M.R."/>
            <person name="Archer D.B."/>
            <person name="Baker S.E."/>
            <person name="Benoit I."/>
            <person name="Brakhage A.A."/>
            <person name="Braus G.H."/>
            <person name="Fischer R."/>
            <person name="Frisvad J.C."/>
            <person name="Goldman G.H."/>
            <person name="Houbraken J."/>
            <person name="Oakley B."/>
            <person name="Pocsi I."/>
            <person name="Scazzocchio C."/>
            <person name="Seiboth B."/>
            <person name="vanKuyk P.A."/>
            <person name="Wortman J."/>
            <person name="Dyer P.S."/>
            <person name="Grigoriev I.V."/>
        </authorList>
    </citation>
    <scope>NUCLEOTIDE SEQUENCE [LARGE SCALE GENOMIC DNA]</scope>
    <source>
        <strain evidence="6">CBS 506.65</strain>
    </source>
</reference>
<dbReference type="GeneID" id="34609111"/>
<evidence type="ECO:0000259" key="4">
    <source>
        <dbReference type="Pfam" id="PF00135"/>
    </source>
</evidence>
<dbReference type="PROSITE" id="PS00122">
    <property type="entry name" value="CARBOXYLESTERASE_B_1"/>
    <property type="match status" value="1"/>
</dbReference>
<dbReference type="InterPro" id="IPR029058">
    <property type="entry name" value="AB_hydrolase_fold"/>
</dbReference>
<gene>
    <name evidence="5" type="ORF">ASPZODRAFT_13100</name>
</gene>
<dbReference type="RefSeq" id="XP_022584507.1">
    <property type="nucleotide sequence ID" value="XM_022722646.1"/>
</dbReference>
<dbReference type="AlphaFoldDB" id="A0A1L9SSC1"/>
<dbReference type="InterPro" id="IPR019826">
    <property type="entry name" value="Carboxylesterase_B_AS"/>
</dbReference>
<evidence type="ECO:0000256" key="3">
    <source>
        <dbReference type="RuleBase" id="RU361235"/>
    </source>
</evidence>
<dbReference type="Pfam" id="PF00135">
    <property type="entry name" value="COesterase"/>
    <property type="match status" value="1"/>
</dbReference>
<organism evidence="5 6">
    <name type="scientific">Penicilliopsis zonata CBS 506.65</name>
    <dbReference type="NCBI Taxonomy" id="1073090"/>
    <lineage>
        <taxon>Eukaryota</taxon>
        <taxon>Fungi</taxon>
        <taxon>Dikarya</taxon>
        <taxon>Ascomycota</taxon>
        <taxon>Pezizomycotina</taxon>
        <taxon>Eurotiomycetes</taxon>
        <taxon>Eurotiomycetidae</taxon>
        <taxon>Eurotiales</taxon>
        <taxon>Aspergillaceae</taxon>
        <taxon>Penicilliopsis</taxon>
    </lineage>
</organism>
<dbReference type="VEuPathDB" id="FungiDB:ASPZODRAFT_13100"/>
<dbReference type="EC" id="3.1.1.-" evidence="3"/>
<sequence length="534" mass="58897">MDMDGLVGNPTSVTIGSLDIRGFISPHRVANFLGIPYAEIPARFRQAKPLKPETLQGVHDGTKYGPRCPQPLDHPKVLRAHLYEGVIPSESIPCSEFRCLNLNVFAPPEAVGSQQRLPVYVWIHGGGWKTGDGGLEYDGNFLVEHAINAEKPMVYVGINYRLGYCGWLTSQELTDEALRAGEKPFRNMGLLDQRLALQWVQENIGYFGGDPDNVTIAGESAGGWSVLAHLRSNIPVCKRGIIMSCPSHRFPTTQDSQATFDRLVASTGVVGPDAPATEKLAALRDMAFEQLDELTGGKPVLPAWDPEWFGGDIDTDEPTECVGEFPRWVEAIVTGFTRDEFSVFGIVKNLHTWSKEKVKATISQVIPDPDFAQEICAAYGIDRGTDKDAIAGMFDFASDSVFNIAAIKLGQVRTIPASTYRFDQIDHGDCPYQGYAYHGQDNAWSPRLPAVAGPTALPEYKATADHQSQMILDLVHGQQPWETFATGRRIMRFDGEKSGLFEWSDGLARIDQMTATKEKEVMFQRGGWALMNLG</sequence>
<keyword evidence="6" id="KW-1185">Reference proteome</keyword>
<evidence type="ECO:0000313" key="5">
    <source>
        <dbReference type="EMBL" id="OJJ49997.1"/>
    </source>
</evidence>
<name>A0A1L9SSC1_9EURO</name>
<dbReference type="InterPro" id="IPR002018">
    <property type="entry name" value="CarbesteraseB"/>
</dbReference>
<feature type="domain" description="Carboxylesterase type B" evidence="4">
    <location>
        <begin position="19"/>
        <end position="454"/>
    </location>
</feature>
<evidence type="ECO:0000313" key="6">
    <source>
        <dbReference type="Proteomes" id="UP000184188"/>
    </source>
</evidence>
<comment type="similarity">
    <text evidence="1 3">Belongs to the type-B carboxylesterase/lipase family.</text>
</comment>
<accession>A0A1L9SSC1</accession>
<dbReference type="SUPFAM" id="SSF53474">
    <property type="entry name" value="alpha/beta-Hydrolases"/>
    <property type="match status" value="1"/>
</dbReference>
<dbReference type="Proteomes" id="UP000184188">
    <property type="component" value="Unassembled WGS sequence"/>
</dbReference>
<evidence type="ECO:0000256" key="1">
    <source>
        <dbReference type="ARBA" id="ARBA00005964"/>
    </source>
</evidence>